<dbReference type="RefSeq" id="WP_377243775.1">
    <property type="nucleotide sequence ID" value="NZ_JBHLUH010000003.1"/>
</dbReference>
<dbReference type="Gene3D" id="3.20.100.30">
    <property type="entry name" value="VTC, catalytic tunnel domain"/>
    <property type="match status" value="1"/>
</dbReference>
<reference evidence="2 3" key="1">
    <citation type="submission" date="2024-09" db="EMBL/GenBank/DDBJ databases">
        <authorList>
            <person name="Sun Q."/>
            <person name="Mori K."/>
        </authorList>
    </citation>
    <scope>NUCLEOTIDE SEQUENCE [LARGE SCALE GENOMIC DNA]</scope>
    <source>
        <strain evidence="2 3">TBRC 3947</strain>
    </source>
</reference>
<dbReference type="InterPro" id="IPR042267">
    <property type="entry name" value="VTC_sf"/>
</dbReference>
<dbReference type="CDD" id="cd07750">
    <property type="entry name" value="PolyPPase_VTC_like"/>
    <property type="match status" value="1"/>
</dbReference>
<evidence type="ECO:0000313" key="3">
    <source>
        <dbReference type="Proteomes" id="UP001589867"/>
    </source>
</evidence>
<dbReference type="Proteomes" id="UP001589867">
    <property type="component" value="Unassembled WGS sequence"/>
</dbReference>
<dbReference type="InterPro" id="IPR018966">
    <property type="entry name" value="VTC_domain"/>
</dbReference>
<gene>
    <name evidence="2" type="ORF">ACFFIA_00970</name>
</gene>
<protein>
    <submittedName>
        <fullName evidence="2">Polyphosphate polymerase domain-containing protein</fullName>
    </submittedName>
</protein>
<keyword evidence="3" id="KW-1185">Reference proteome</keyword>
<dbReference type="InterPro" id="IPR033469">
    <property type="entry name" value="CYTH-like_dom_sf"/>
</dbReference>
<evidence type="ECO:0000259" key="1">
    <source>
        <dbReference type="Pfam" id="PF09359"/>
    </source>
</evidence>
<dbReference type="EMBL" id="JBHLUH010000003">
    <property type="protein sequence ID" value="MFC0526234.1"/>
    <property type="molecule type" value="Genomic_DNA"/>
</dbReference>
<proteinExistence type="predicted"/>
<evidence type="ECO:0000313" key="2">
    <source>
        <dbReference type="EMBL" id="MFC0526234.1"/>
    </source>
</evidence>
<name>A0ABV6LV73_9ACTN</name>
<comment type="caution">
    <text evidence="2">The sequence shown here is derived from an EMBL/GenBank/DDBJ whole genome shotgun (WGS) entry which is preliminary data.</text>
</comment>
<feature type="domain" description="VTC" evidence="1">
    <location>
        <begin position="25"/>
        <end position="225"/>
    </location>
</feature>
<accession>A0ABV6LV73</accession>
<sequence>MSAALSTLNPIGLDDLLERAALQTRIDRKYVVPRPAVDHLLAELDRTTEVLEIDGIRRFTYETLYFDTPELTSYRLTAYRRRRRFKVRTRTYVDSAQCWLEVKLPGARGSTVKHRAPYEHADRATLAPGRCFVEQVLDGHHATAFLPTLVSRYRRSTLFLPATASRVTIDTDLAWYDEHHALHLPDLAVVETKTTSVASTVDRRLWRLGIRPTRISKYATALAALRTELPAPPWRRLLRRHFTPTHRSLPSPGADHLWPWKELPCVQPSVR</sequence>
<dbReference type="Pfam" id="PF09359">
    <property type="entry name" value="VTC"/>
    <property type="match status" value="1"/>
</dbReference>
<dbReference type="SUPFAM" id="SSF55154">
    <property type="entry name" value="CYTH-like phosphatases"/>
    <property type="match status" value="1"/>
</dbReference>
<organism evidence="2 3">
    <name type="scientific">Phytohabitans kaempferiae</name>
    <dbReference type="NCBI Taxonomy" id="1620943"/>
    <lineage>
        <taxon>Bacteria</taxon>
        <taxon>Bacillati</taxon>
        <taxon>Actinomycetota</taxon>
        <taxon>Actinomycetes</taxon>
        <taxon>Micromonosporales</taxon>
        <taxon>Micromonosporaceae</taxon>
    </lineage>
</organism>